<organism evidence="1 2">
    <name type="scientific">Pseudomonas taeanensis MS-3</name>
    <dbReference type="NCBI Taxonomy" id="1395571"/>
    <lineage>
        <taxon>Bacteria</taxon>
        <taxon>Pseudomonadati</taxon>
        <taxon>Pseudomonadota</taxon>
        <taxon>Gammaproteobacteria</taxon>
        <taxon>Pseudomonadales</taxon>
        <taxon>Pseudomonadaceae</taxon>
        <taxon>Pseudomonas</taxon>
    </lineage>
</organism>
<reference evidence="1 2" key="1">
    <citation type="journal article" date="2014" name="Genome Announc.">
        <title>Draft Genome Sequence of Petroleum Oil-Degrading Marine Bacterium Pseudomonas taeanensis Strain MS-3, Isolated from a Crude Oil-Contaminated Seashore.</title>
        <authorList>
            <person name="Lee S.Y."/>
            <person name="Kim S.H."/>
            <person name="Lee D.G."/>
            <person name="Shin S."/>
            <person name="Yun S.H."/>
            <person name="Choi C.W."/>
            <person name="Chung Y.H."/>
            <person name="Choi J.S."/>
            <person name="Kahng H.Y."/>
            <person name="Kim S.I."/>
        </authorList>
    </citation>
    <scope>NUCLEOTIDE SEQUENCE [LARGE SCALE GENOMIC DNA]</scope>
    <source>
        <strain evidence="1 2">MS-3</strain>
    </source>
</reference>
<dbReference type="Proteomes" id="UP000030063">
    <property type="component" value="Unassembled WGS sequence"/>
</dbReference>
<evidence type="ECO:0000313" key="2">
    <source>
        <dbReference type="Proteomes" id="UP000030063"/>
    </source>
</evidence>
<evidence type="ECO:0000313" key="1">
    <source>
        <dbReference type="EMBL" id="KFX68589.1"/>
    </source>
</evidence>
<protein>
    <submittedName>
        <fullName evidence="1">Uncharacterized protein</fullName>
    </submittedName>
</protein>
<sequence>MSLSSPKSYTAVLGAHSVGLYRRLREGSELLGRAEFNTAQYPAWPAAADALAALLQAHAQAGGELRVLLSNHFTRVLLIPWVEQVTSPQELASYACICFEDIYAEPAAGWTLRLSPEAAGRARLAAALPDELLGRLQNQAKSVGWRLLSVQPYLMAAFNRFSTAVAQDDFLFIVAEPGRSSLLQARDGHWTSARAVSLANSDAALNALIARECALQRLDSAESATVYLHTPGRLEPFDSVAAQHLDRLWPLGQGDDLLHAMSLVVN</sequence>
<accession>A0A0A1YIU9</accession>
<dbReference type="EMBL" id="AWSQ01000005">
    <property type="protein sequence ID" value="KFX68589.1"/>
    <property type="molecule type" value="Genomic_DNA"/>
</dbReference>
<dbReference type="STRING" id="1395571.TMS3_0118255"/>
<comment type="caution">
    <text evidence="1">The sequence shown here is derived from an EMBL/GenBank/DDBJ whole genome shotgun (WGS) entry which is preliminary data.</text>
</comment>
<dbReference type="OrthoDB" id="5608596at2"/>
<keyword evidence="2" id="KW-1185">Reference proteome</keyword>
<proteinExistence type="predicted"/>
<gene>
    <name evidence="1" type="ORF">TMS3_0118255</name>
</gene>
<dbReference type="RefSeq" id="WP_025166637.1">
    <property type="nucleotide sequence ID" value="NZ_AWSQ01000005.1"/>
</dbReference>
<name>A0A0A1YIU9_9PSED</name>
<dbReference type="AlphaFoldDB" id="A0A0A1YIU9"/>